<keyword evidence="7" id="KW-1185">Reference proteome</keyword>
<dbReference type="Gene3D" id="3.90.79.10">
    <property type="entry name" value="Nucleoside Triphosphate Pyrophosphohydrolase"/>
    <property type="match status" value="1"/>
</dbReference>
<dbReference type="Pfam" id="PF18290">
    <property type="entry name" value="Nudix_hydro"/>
    <property type="match status" value="1"/>
</dbReference>
<keyword evidence="4" id="KW-0732">Signal</keyword>
<dbReference type="Pfam" id="PF00293">
    <property type="entry name" value="NUDIX"/>
    <property type="match status" value="1"/>
</dbReference>
<dbReference type="InterPro" id="IPR020084">
    <property type="entry name" value="NUDIX_hydrolase_CS"/>
</dbReference>
<dbReference type="PANTHER" id="PTHR13994:SF13">
    <property type="entry name" value="FI03680P"/>
    <property type="match status" value="1"/>
</dbReference>
<name>A0AA36N0Y4_9DINO</name>
<sequence length="307" mass="33474">MARAWRRLAAASRACLTATAIPAISAGANLKSARCSGASQAHDKKAAATALWIAGSSQGCSKTMPCTLDFYGGVIIDPLGVPREESAFRQLLASSLDEWSTQQKRGVWLQLGIELAYLIPIATAEFGFEFHHAERGHVMLTKWLPKDSQSTLPPNASHTIGVGAVVTNDEGKILLVREKSGPAAQAGFWKIPTGLADPGEEIHEAAVREVREETGIKAAFEHFGAFTVSHGGNLAHAGKSNIYFVVKCKALTNDIQSCESEIADARWFSKDQFARWTSPYEKHLWKQKHKETAKRVGDPESRLLWPV</sequence>
<dbReference type="InterPro" id="IPR000086">
    <property type="entry name" value="NUDIX_hydrolase_dom"/>
</dbReference>
<dbReference type="InterPro" id="IPR015797">
    <property type="entry name" value="NUDIX_hydrolase-like_dom_sf"/>
</dbReference>
<feature type="signal peptide" evidence="4">
    <location>
        <begin position="1"/>
        <end position="20"/>
    </location>
</feature>
<dbReference type="SUPFAM" id="SSF55811">
    <property type="entry name" value="Nudix"/>
    <property type="match status" value="1"/>
</dbReference>
<evidence type="ECO:0000256" key="4">
    <source>
        <dbReference type="SAM" id="SignalP"/>
    </source>
</evidence>
<accession>A0AA36N0Y4</accession>
<evidence type="ECO:0000256" key="2">
    <source>
        <dbReference type="ARBA" id="ARBA00022801"/>
    </source>
</evidence>
<dbReference type="PROSITE" id="PS00893">
    <property type="entry name" value="NUDIX_BOX"/>
    <property type="match status" value="1"/>
</dbReference>
<dbReference type="InterPro" id="IPR003293">
    <property type="entry name" value="Nudix_hydrolase6-like"/>
</dbReference>
<dbReference type="PROSITE" id="PS51462">
    <property type="entry name" value="NUDIX"/>
    <property type="match status" value="1"/>
</dbReference>
<dbReference type="GO" id="GO:0047631">
    <property type="term" value="F:ADP-ribose diphosphatase activity"/>
    <property type="evidence" value="ECO:0007669"/>
    <property type="project" value="TreeGrafter"/>
</dbReference>
<dbReference type="CDD" id="cd04670">
    <property type="entry name" value="NUDIX_ASFGF2_Nudt6"/>
    <property type="match status" value="1"/>
</dbReference>
<dbReference type="GO" id="GO:0051287">
    <property type="term" value="F:NAD binding"/>
    <property type="evidence" value="ECO:0007669"/>
    <property type="project" value="TreeGrafter"/>
</dbReference>
<dbReference type="Proteomes" id="UP001178507">
    <property type="component" value="Unassembled WGS sequence"/>
</dbReference>
<protein>
    <recommendedName>
        <fullName evidence="5">Nudix hydrolase domain-containing protein</fullName>
    </recommendedName>
</protein>
<dbReference type="PRINTS" id="PR00502">
    <property type="entry name" value="NUDIXFAMILY"/>
</dbReference>
<gene>
    <name evidence="6" type="ORF">EVOR1521_LOCUS12955</name>
</gene>
<evidence type="ECO:0000256" key="1">
    <source>
        <dbReference type="ARBA" id="ARBA00005582"/>
    </source>
</evidence>
<comment type="similarity">
    <text evidence="1 3">Belongs to the Nudix hydrolase family.</text>
</comment>
<dbReference type="EMBL" id="CAUJNA010001407">
    <property type="protein sequence ID" value="CAJ1386732.1"/>
    <property type="molecule type" value="Genomic_DNA"/>
</dbReference>
<evidence type="ECO:0000259" key="5">
    <source>
        <dbReference type="PROSITE" id="PS51462"/>
    </source>
</evidence>
<keyword evidence="2 3" id="KW-0378">Hydrolase</keyword>
<comment type="caution">
    <text evidence="6">The sequence shown here is derived from an EMBL/GenBank/DDBJ whole genome shotgun (WGS) entry which is preliminary data.</text>
</comment>
<dbReference type="Gene3D" id="3.40.630.30">
    <property type="match status" value="1"/>
</dbReference>
<dbReference type="InterPro" id="IPR020476">
    <property type="entry name" value="Nudix_hydrolase"/>
</dbReference>
<evidence type="ECO:0000256" key="3">
    <source>
        <dbReference type="RuleBase" id="RU003476"/>
    </source>
</evidence>
<reference evidence="6" key="1">
    <citation type="submission" date="2023-08" db="EMBL/GenBank/DDBJ databases">
        <authorList>
            <person name="Chen Y."/>
            <person name="Shah S."/>
            <person name="Dougan E. K."/>
            <person name="Thang M."/>
            <person name="Chan C."/>
        </authorList>
    </citation>
    <scope>NUCLEOTIDE SEQUENCE</scope>
</reference>
<dbReference type="PANTHER" id="PTHR13994">
    <property type="entry name" value="NUDIX HYDROLASE RELATED"/>
    <property type="match status" value="1"/>
</dbReference>
<dbReference type="GO" id="GO:0035529">
    <property type="term" value="F:NADH pyrophosphatase activity"/>
    <property type="evidence" value="ECO:0007669"/>
    <property type="project" value="TreeGrafter"/>
</dbReference>
<proteinExistence type="inferred from homology"/>
<evidence type="ECO:0000313" key="7">
    <source>
        <dbReference type="Proteomes" id="UP001178507"/>
    </source>
</evidence>
<feature type="domain" description="Nudix hydrolase" evidence="5">
    <location>
        <begin position="157"/>
        <end position="290"/>
    </location>
</feature>
<feature type="chain" id="PRO_5041312335" description="Nudix hydrolase domain-containing protein" evidence="4">
    <location>
        <begin position="21"/>
        <end position="307"/>
    </location>
</feature>
<dbReference type="AlphaFoldDB" id="A0AA36N0Y4"/>
<evidence type="ECO:0000313" key="6">
    <source>
        <dbReference type="EMBL" id="CAJ1386732.1"/>
    </source>
</evidence>
<organism evidence="6 7">
    <name type="scientific">Effrenium voratum</name>
    <dbReference type="NCBI Taxonomy" id="2562239"/>
    <lineage>
        <taxon>Eukaryota</taxon>
        <taxon>Sar</taxon>
        <taxon>Alveolata</taxon>
        <taxon>Dinophyceae</taxon>
        <taxon>Suessiales</taxon>
        <taxon>Symbiodiniaceae</taxon>
        <taxon>Effrenium</taxon>
    </lineage>
</organism>
<dbReference type="InterPro" id="IPR040618">
    <property type="entry name" value="Pre-Nudix"/>
</dbReference>